<evidence type="ECO:0000313" key="13">
    <source>
        <dbReference type="Proteomes" id="UP000824087"/>
    </source>
</evidence>
<dbReference type="GO" id="GO:0006227">
    <property type="term" value="P:dUDP biosynthetic process"/>
    <property type="evidence" value="ECO:0007669"/>
    <property type="project" value="TreeGrafter"/>
</dbReference>
<evidence type="ECO:0000256" key="5">
    <source>
        <dbReference type="ARBA" id="ARBA00022727"/>
    </source>
</evidence>
<dbReference type="InterPro" id="IPR027417">
    <property type="entry name" value="P-loop_NTPase"/>
</dbReference>
<comment type="caution">
    <text evidence="10">Lacks conserved residue(s) required for the propagation of feature annotation.</text>
</comment>
<keyword evidence="7 10" id="KW-0418">Kinase</keyword>
<dbReference type="Pfam" id="PF02223">
    <property type="entry name" value="Thymidylate_kin"/>
    <property type="match status" value="1"/>
</dbReference>
<sequence length="226" mass="26217">MKGKLIVIEGTDCSGKETQSKMLIEKLKQDGYPVEKFSFPMYDTPTGKMIGGPYLGKSYICDGWFKEGADKVDPKVAALYYAADRRYNMDKIVSLLNTGVHVILDRYTYSNMAHQGGKIKDTDERLNMYAWLDVLEFKLLELPKPDIAIFLHMPYEAAEELRKCRFEKPDQLEMNPEHLKHAEQAYQELAQTYHWKTIECAEDGHARPIDEIGEEIYRYMKEQLSQ</sequence>
<reference evidence="12" key="1">
    <citation type="submission" date="2020-10" db="EMBL/GenBank/DDBJ databases">
        <authorList>
            <person name="Gilroy R."/>
        </authorList>
    </citation>
    <scope>NUCLEOTIDE SEQUENCE</scope>
    <source>
        <strain evidence="12">CHK197-8231</strain>
    </source>
</reference>
<evidence type="ECO:0000256" key="8">
    <source>
        <dbReference type="ARBA" id="ARBA00022840"/>
    </source>
</evidence>
<dbReference type="GO" id="GO:0006235">
    <property type="term" value="P:dTTP biosynthetic process"/>
    <property type="evidence" value="ECO:0007669"/>
    <property type="project" value="UniProtKB-UniRule"/>
</dbReference>
<dbReference type="EC" id="2.7.4.9" evidence="2 10"/>
<evidence type="ECO:0000256" key="2">
    <source>
        <dbReference type="ARBA" id="ARBA00012980"/>
    </source>
</evidence>
<dbReference type="InterPro" id="IPR039430">
    <property type="entry name" value="Thymidylate_kin-like_dom"/>
</dbReference>
<evidence type="ECO:0000256" key="4">
    <source>
        <dbReference type="ARBA" id="ARBA00022679"/>
    </source>
</evidence>
<comment type="catalytic activity">
    <reaction evidence="9 10">
        <text>dTMP + ATP = dTDP + ADP</text>
        <dbReference type="Rhea" id="RHEA:13517"/>
        <dbReference type="ChEBI" id="CHEBI:30616"/>
        <dbReference type="ChEBI" id="CHEBI:58369"/>
        <dbReference type="ChEBI" id="CHEBI:63528"/>
        <dbReference type="ChEBI" id="CHEBI:456216"/>
        <dbReference type="EC" id="2.7.4.9"/>
    </reaction>
</comment>
<dbReference type="PANTHER" id="PTHR10344">
    <property type="entry name" value="THYMIDYLATE KINASE"/>
    <property type="match status" value="1"/>
</dbReference>
<protein>
    <recommendedName>
        <fullName evidence="3 10">Thymidylate kinase</fullName>
        <ecNumber evidence="2 10">2.7.4.9</ecNumber>
    </recommendedName>
    <alternativeName>
        <fullName evidence="10">dTMP kinase</fullName>
    </alternativeName>
</protein>
<dbReference type="InterPro" id="IPR018094">
    <property type="entry name" value="Thymidylate_kinase"/>
</dbReference>
<dbReference type="HAMAP" id="MF_00165">
    <property type="entry name" value="Thymidylate_kinase"/>
    <property type="match status" value="1"/>
</dbReference>
<keyword evidence="5 10" id="KW-0545">Nucleotide biosynthesis</keyword>
<evidence type="ECO:0000259" key="11">
    <source>
        <dbReference type="Pfam" id="PF02223"/>
    </source>
</evidence>
<dbReference type="GO" id="GO:0004798">
    <property type="term" value="F:dTMP kinase activity"/>
    <property type="evidence" value="ECO:0007669"/>
    <property type="project" value="UniProtKB-UniRule"/>
</dbReference>
<comment type="similarity">
    <text evidence="1 10">Belongs to the thymidylate kinase family.</text>
</comment>
<organism evidence="12 13">
    <name type="scientific">Candidatus Fimihabitans intestinipullorum</name>
    <dbReference type="NCBI Taxonomy" id="2840820"/>
    <lineage>
        <taxon>Bacteria</taxon>
        <taxon>Bacillati</taxon>
        <taxon>Mycoplasmatota</taxon>
        <taxon>Mycoplasmatota incertae sedis</taxon>
        <taxon>Candidatus Fimihabitans</taxon>
    </lineage>
</organism>
<gene>
    <name evidence="10" type="primary">tmk</name>
    <name evidence="12" type="ORF">IAD49_04290</name>
</gene>
<keyword evidence="6 10" id="KW-0547">Nucleotide-binding</keyword>
<evidence type="ECO:0000313" key="12">
    <source>
        <dbReference type="EMBL" id="HIU22779.1"/>
    </source>
</evidence>
<proteinExistence type="inferred from homology"/>
<evidence type="ECO:0000256" key="7">
    <source>
        <dbReference type="ARBA" id="ARBA00022777"/>
    </source>
</evidence>
<evidence type="ECO:0000256" key="9">
    <source>
        <dbReference type="ARBA" id="ARBA00048743"/>
    </source>
</evidence>
<name>A0A9D1L2Q0_9BACT</name>
<dbReference type="Gene3D" id="3.40.50.300">
    <property type="entry name" value="P-loop containing nucleotide triphosphate hydrolases"/>
    <property type="match status" value="1"/>
</dbReference>
<comment type="function">
    <text evidence="10">Phosphorylation of dTMP to form dTDP in both de novo and salvage pathways of dTTP synthesis.</text>
</comment>
<dbReference type="GO" id="GO:0006233">
    <property type="term" value="P:dTDP biosynthetic process"/>
    <property type="evidence" value="ECO:0007669"/>
    <property type="project" value="InterPro"/>
</dbReference>
<keyword evidence="4 10" id="KW-0808">Transferase</keyword>
<evidence type="ECO:0000256" key="1">
    <source>
        <dbReference type="ARBA" id="ARBA00009776"/>
    </source>
</evidence>
<dbReference type="GO" id="GO:0005737">
    <property type="term" value="C:cytoplasm"/>
    <property type="evidence" value="ECO:0007669"/>
    <property type="project" value="TreeGrafter"/>
</dbReference>
<dbReference type="CDD" id="cd01672">
    <property type="entry name" value="TMPK"/>
    <property type="match status" value="1"/>
</dbReference>
<dbReference type="SUPFAM" id="SSF52540">
    <property type="entry name" value="P-loop containing nucleoside triphosphate hydrolases"/>
    <property type="match status" value="1"/>
</dbReference>
<evidence type="ECO:0000256" key="6">
    <source>
        <dbReference type="ARBA" id="ARBA00022741"/>
    </source>
</evidence>
<dbReference type="AlphaFoldDB" id="A0A9D1L2Q0"/>
<accession>A0A9D1L2Q0</accession>
<dbReference type="GO" id="GO:0005524">
    <property type="term" value="F:ATP binding"/>
    <property type="evidence" value="ECO:0007669"/>
    <property type="project" value="UniProtKB-UniRule"/>
</dbReference>
<dbReference type="EMBL" id="DVML01000025">
    <property type="protein sequence ID" value="HIU22779.1"/>
    <property type="molecule type" value="Genomic_DNA"/>
</dbReference>
<evidence type="ECO:0000256" key="3">
    <source>
        <dbReference type="ARBA" id="ARBA00017144"/>
    </source>
</evidence>
<dbReference type="PANTHER" id="PTHR10344:SF4">
    <property type="entry name" value="UMP-CMP KINASE 2, MITOCHONDRIAL"/>
    <property type="match status" value="1"/>
</dbReference>
<reference evidence="12" key="2">
    <citation type="journal article" date="2021" name="PeerJ">
        <title>Extensive microbial diversity within the chicken gut microbiome revealed by metagenomics and culture.</title>
        <authorList>
            <person name="Gilroy R."/>
            <person name="Ravi A."/>
            <person name="Getino M."/>
            <person name="Pursley I."/>
            <person name="Horton D.L."/>
            <person name="Alikhan N.F."/>
            <person name="Baker D."/>
            <person name="Gharbi K."/>
            <person name="Hall N."/>
            <person name="Watson M."/>
            <person name="Adriaenssens E.M."/>
            <person name="Foster-Nyarko E."/>
            <person name="Jarju S."/>
            <person name="Secka A."/>
            <person name="Antonio M."/>
            <person name="Oren A."/>
            <person name="Chaudhuri R.R."/>
            <person name="La Ragione R."/>
            <person name="Hildebrand F."/>
            <person name="Pallen M.J."/>
        </authorList>
    </citation>
    <scope>NUCLEOTIDE SEQUENCE</scope>
    <source>
        <strain evidence="12">CHK197-8231</strain>
    </source>
</reference>
<comment type="caution">
    <text evidence="12">The sequence shown here is derived from an EMBL/GenBank/DDBJ whole genome shotgun (WGS) entry which is preliminary data.</text>
</comment>
<keyword evidence="8 10" id="KW-0067">ATP-binding</keyword>
<evidence type="ECO:0000256" key="10">
    <source>
        <dbReference type="HAMAP-Rule" id="MF_00165"/>
    </source>
</evidence>
<dbReference type="Proteomes" id="UP000824087">
    <property type="component" value="Unassembled WGS sequence"/>
</dbReference>
<feature type="domain" description="Thymidylate kinase-like" evidence="11">
    <location>
        <begin position="8"/>
        <end position="200"/>
    </location>
</feature>